<proteinExistence type="inferred from homology"/>
<dbReference type="InterPro" id="IPR013785">
    <property type="entry name" value="Aldolase_TIM"/>
</dbReference>
<dbReference type="SFLD" id="SFLDS00029">
    <property type="entry name" value="Radical_SAM"/>
    <property type="match status" value="1"/>
</dbReference>
<dbReference type="InterPro" id="IPR003739">
    <property type="entry name" value="Lys_aminomutase/Glu_NH3_mut"/>
</dbReference>
<comment type="cofactor">
    <cofactor evidence="2">
        <name>[4Fe-4S] cluster</name>
        <dbReference type="ChEBI" id="CHEBI:49883"/>
    </cofactor>
</comment>
<dbReference type="SFLD" id="SFLDG01070">
    <property type="entry name" value="PLP-dependent"/>
    <property type="match status" value="1"/>
</dbReference>
<evidence type="ECO:0000313" key="14">
    <source>
        <dbReference type="EMBL" id="EEV19748.1"/>
    </source>
</evidence>
<dbReference type="SUPFAM" id="SSF102114">
    <property type="entry name" value="Radical SAM enzymes"/>
    <property type="match status" value="1"/>
</dbReference>
<dbReference type="RefSeq" id="WP_006189449.1">
    <property type="nucleotide sequence ID" value="NZ_ACYH01000049.1"/>
</dbReference>
<dbReference type="InterPro" id="IPR058240">
    <property type="entry name" value="rSAM_sf"/>
</dbReference>
<evidence type="ECO:0000256" key="2">
    <source>
        <dbReference type="ARBA" id="ARBA00001966"/>
    </source>
</evidence>
<dbReference type="NCBIfam" id="TIGR00238">
    <property type="entry name" value="KamA family radical SAM protein"/>
    <property type="match status" value="1"/>
</dbReference>
<keyword evidence="5" id="KW-0949">S-adenosyl-L-methionine</keyword>
<name>C8PS78_9SPIR</name>
<evidence type="ECO:0000256" key="12">
    <source>
        <dbReference type="PIRSR" id="PIRSR603739-50"/>
    </source>
</evidence>
<keyword evidence="6 11" id="KW-0479">Metal-binding</keyword>
<dbReference type="GO" id="GO:0051539">
    <property type="term" value="F:4 iron, 4 sulfur cluster binding"/>
    <property type="evidence" value="ECO:0007669"/>
    <property type="project" value="UniProtKB-KW"/>
</dbReference>
<evidence type="ECO:0000256" key="6">
    <source>
        <dbReference type="ARBA" id="ARBA00022723"/>
    </source>
</evidence>
<organism evidence="14 15">
    <name type="scientific">Treponema vincentii ATCC 35580</name>
    <dbReference type="NCBI Taxonomy" id="596324"/>
    <lineage>
        <taxon>Bacteria</taxon>
        <taxon>Pseudomonadati</taxon>
        <taxon>Spirochaetota</taxon>
        <taxon>Spirochaetia</taxon>
        <taxon>Spirochaetales</taxon>
        <taxon>Treponemataceae</taxon>
        <taxon>Treponema</taxon>
    </lineage>
</organism>
<dbReference type="Gene3D" id="3.20.20.70">
    <property type="entry name" value="Aldolase class I"/>
    <property type="match status" value="1"/>
</dbReference>
<evidence type="ECO:0000256" key="11">
    <source>
        <dbReference type="PIRSR" id="PIRSR004911-1"/>
    </source>
</evidence>
<dbReference type="PANTHER" id="PTHR30538">
    <property type="entry name" value="LYSINE 2,3-AMINOMUTASE-RELATED"/>
    <property type="match status" value="1"/>
</dbReference>
<evidence type="ECO:0000256" key="9">
    <source>
        <dbReference type="ARBA" id="ARBA00023014"/>
    </source>
</evidence>
<dbReference type="GO" id="GO:0046872">
    <property type="term" value="F:metal ion binding"/>
    <property type="evidence" value="ECO:0007669"/>
    <property type="project" value="UniProtKB-KW"/>
</dbReference>
<sequence>MSDGGMNAAQHDNWRDENDSRTVIRLPEHVSPAFQALITSAEPAASAALRRQVLSSDSEQLVSEEERGDPLGEARYCVTPYLVHQYPNRVLLLSTGRCISYCRYCFRREFTARSSGFLSEAQIGTVTSYLKTHPEVQEILVSGGDPMSGGFGEIKHLLECLRSVCSDLLIRLCTRAPVFAPELFTEAFIMLLRSVRPLWVIAHINHPAELGKAQRQALTRCIDSGIPVQTQTVLLRGVNDEPAVLAELFHALVCMGVKPGYLFQTDLARGTAHFRVPLEKAASIWKELRTRLSGLSLPQFAVDLPNGGGKFPLSALLRYEDIISPLQDGRFSARGIDGKIYTYPK</sequence>
<accession>C8PS78</accession>
<dbReference type="InterPro" id="IPR007197">
    <property type="entry name" value="rSAM"/>
</dbReference>
<dbReference type="GO" id="GO:0050066">
    <property type="term" value="F:L-lysine 2,3-aminomutase activity"/>
    <property type="evidence" value="ECO:0007669"/>
    <property type="project" value="UniProtKB-EC"/>
</dbReference>
<feature type="binding site" evidence="11">
    <location>
        <position position="98"/>
    </location>
    <ligand>
        <name>[4Fe-4S] cluster</name>
        <dbReference type="ChEBI" id="CHEBI:49883"/>
        <note>4Fe-4S-S-AdoMet</note>
    </ligand>
</feature>
<comment type="cofactor">
    <cofactor evidence="1 12">
        <name>pyridoxal 5'-phosphate</name>
        <dbReference type="ChEBI" id="CHEBI:597326"/>
    </cofactor>
</comment>
<feature type="binding site" evidence="11">
    <location>
        <position position="105"/>
    </location>
    <ligand>
        <name>[4Fe-4S] cluster</name>
        <dbReference type="ChEBI" id="CHEBI:49883"/>
        <note>4Fe-4S-S-AdoMet</note>
    </ligand>
</feature>
<dbReference type="Pfam" id="PF04055">
    <property type="entry name" value="Radical_SAM"/>
    <property type="match status" value="1"/>
</dbReference>
<dbReference type="PIRSF" id="PIRSF004911">
    <property type="entry name" value="DUF160"/>
    <property type="match status" value="1"/>
</dbReference>
<keyword evidence="9 11" id="KW-0411">Iron-sulfur</keyword>
<evidence type="ECO:0000256" key="7">
    <source>
        <dbReference type="ARBA" id="ARBA00022898"/>
    </source>
</evidence>
<comment type="caution">
    <text evidence="14">The sequence shown here is derived from an EMBL/GenBank/DDBJ whole genome shotgun (WGS) entry which is preliminary data.</text>
</comment>
<keyword evidence="4 11" id="KW-0004">4Fe-4S</keyword>
<dbReference type="OrthoDB" id="9768064at2"/>
<gene>
    <name evidence="14" type="ORF">TREVI0001_1244</name>
</gene>
<evidence type="ECO:0000256" key="8">
    <source>
        <dbReference type="ARBA" id="ARBA00023004"/>
    </source>
</evidence>
<evidence type="ECO:0000256" key="5">
    <source>
        <dbReference type="ARBA" id="ARBA00022691"/>
    </source>
</evidence>
<keyword evidence="8" id="KW-0408">Iron</keyword>
<dbReference type="PROSITE" id="PS51918">
    <property type="entry name" value="RADICAL_SAM"/>
    <property type="match status" value="1"/>
</dbReference>
<dbReference type="STRING" id="596324.TREVI0001_1244"/>
<dbReference type="AlphaFoldDB" id="C8PS78"/>
<feature type="domain" description="Radical SAM core" evidence="13">
    <location>
        <begin position="83"/>
        <end position="298"/>
    </location>
</feature>
<dbReference type="PANTHER" id="PTHR30538:SF1">
    <property type="entry name" value="L-LYSINE 2,3-AMINOMUTASE"/>
    <property type="match status" value="1"/>
</dbReference>
<keyword evidence="10 14" id="KW-0413">Isomerase</keyword>
<feature type="binding site" evidence="11">
    <location>
        <position position="102"/>
    </location>
    <ligand>
        <name>[4Fe-4S] cluster</name>
        <dbReference type="ChEBI" id="CHEBI:49883"/>
        <note>4Fe-4S-S-AdoMet</note>
    </ligand>
</feature>
<evidence type="ECO:0000256" key="10">
    <source>
        <dbReference type="ARBA" id="ARBA00023235"/>
    </source>
</evidence>
<feature type="modified residue" description="N6-(pyridoxal phosphate)lysine" evidence="12">
    <location>
        <position position="310"/>
    </location>
</feature>
<evidence type="ECO:0000256" key="4">
    <source>
        <dbReference type="ARBA" id="ARBA00022485"/>
    </source>
</evidence>
<comment type="similarity">
    <text evidence="3">Belongs to the radical SAM superfamily. KamA family.</text>
</comment>
<dbReference type="CDD" id="cd01335">
    <property type="entry name" value="Radical_SAM"/>
    <property type="match status" value="1"/>
</dbReference>
<evidence type="ECO:0000256" key="3">
    <source>
        <dbReference type="ARBA" id="ARBA00008703"/>
    </source>
</evidence>
<dbReference type="eggNOG" id="COG1509">
    <property type="taxonomic scope" value="Bacteria"/>
</dbReference>
<protein>
    <submittedName>
        <fullName evidence="14">KamA family protein</fullName>
        <ecNumber evidence="14">5.4.3.2</ecNumber>
    </submittedName>
</protein>
<evidence type="ECO:0000256" key="1">
    <source>
        <dbReference type="ARBA" id="ARBA00001933"/>
    </source>
</evidence>
<dbReference type="EMBL" id="ACYH01000049">
    <property type="protein sequence ID" value="EEV19748.1"/>
    <property type="molecule type" value="Genomic_DNA"/>
</dbReference>
<reference evidence="14 15" key="1">
    <citation type="submission" date="2009-07" db="EMBL/GenBank/DDBJ databases">
        <authorList>
            <person name="Madupu R."/>
            <person name="Sebastian Y."/>
            <person name="Durkin A.S."/>
            <person name="Torralba M."/>
            <person name="Methe B."/>
            <person name="Sutton G.G."/>
            <person name="Strausberg R.L."/>
            <person name="Nelson K.E."/>
        </authorList>
    </citation>
    <scope>NUCLEOTIDE SEQUENCE [LARGE SCALE GENOMIC DNA]</scope>
    <source>
        <strain evidence="14 15">ATCC 35580</strain>
    </source>
</reference>
<evidence type="ECO:0000313" key="15">
    <source>
        <dbReference type="Proteomes" id="UP000004509"/>
    </source>
</evidence>
<evidence type="ECO:0000259" key="13">
    <source>
        <dbReference type="PROSITE" id="PS51918"/>
    </source>
</evidence>
<dbReference type="Proteomes" id="UP000004509">
    <property type="component" value="Unassembled WGS sequence"/>
</dbReference>
<dbReference type="EC" id="5.4.3.2" evidence="14"/>
<keyword evidence="7 12" id="KW-0663">Pyridoxal phosphate</keyword>